<gene>
    <name evidence="7" type="ORF">PPSIR1_41259</name>
</gene>
<dbReference type="STRING" id="391625.PPSIR1_41259"/>
<comment type="catalytic activity">
    <reaction evidence="1">
        <text>ATP + protein L-histidine = ADP + protein N-phospho-L-histidine.</text>
        <dbReference type="EC" id="2.7.13.3"/>
    </reaction>
</comment>
<dbReference type="PROSITE" id="PS50109">
    <property type="entry name" value="HIS_KIN"/>
    <property type="match status" value="1"/>
</dbReference>
<dbReference type="Gene3D" id="3.30.450.20">
    <property type="entry name" value="PAS domain"/>
    <property type="match status" value="1"/>
</dbReference>
<dbReference type="GO" id="GO:0005524">
    <property type="term" value="F:ATP binding"/>
    <property type="evidence" value="ECO:0007669"/>
    <property type="project" value="InterPro"/>
</dbReference>
<organism evidence="7 8">
    <name type="scientific">Plesiocystis pacifica SIR-1</name>
    <dbReference type="NCBI Taxonomy" id="391625"/>
    <lineage>
        <taxon>Bacteria</taxon>
        <taxon>Pseudomonadati</taxon>
        <taxon>Myxococcota</taxon>
        <taxon>Polyangia</taxon>
        <taxon>Nannocystales</taxon>
        <taxon>Nannocystaceae</taxon>
        <taxon>Plesiocystis</taxon>
    </lineage>
</organism>
<reference evidence="7 8" key="1">
    <citation type="submission" date="2007-06" db="EMBL/GenBank/DDBJ databases">
        <authorList>
            <person name="Shimkets L."/>
            <person name="Ferriera S."/>
            <person name="Johnson J."/>
            <person name="Kravitz S."/>
            <person name="Beeson K."/>
            <person name="Sutton G."/>
            <person name="Rogers Y.-H."/>
            <person name="Friedman R."/>
            <person name="Frazier M."/>
            <person name="Venter J.C."/>
        </authorList>
    </citation>
    <scope>NUCLEOTIDE SEQUENCE [LARGE SCALE GENOMIC DNA]</scope>
    <source>
        <strain evidence="7 8">SIR-1</strain>
    </source>
</reference>
<keyword evidence="7" id="KW-0418">Kinase</keyword>
<dbReference type="SUPFAM" id="SSF55785">
    <property type="entry name" value="PYP-like sensor domain (PAS domain)"/>
    <property type="match status" value="1"/>
</dbReference>
<dbReference type="Gene3D" id="1.10.287.130">
    <property type="match status" value="1"/>
</dbReference>
<evidence type="ECO:0000256" key="4">
    <source>
        <dbReference type="SAM" id="MobiDB-lite"/>
    </source>
</evidence>
<dbReference type="SUPFAM" id="SSF56112">
    <property type="entry name" value="Protein kinase-like (PK-like)"/>
    <property type="match status" value="1"/>
</dbReference>
<sequence length="1896" mass="207356">MRSSASERVYELERNDDGRRVLARVFPALVEGVEAQARREFRVLAELDVEGVVRPLALERVGDRLVLLLDQVEGTDLRTHSHGQALGLQHFLDIASRLVRVLAEVHERGVIHRALQPSKMLLDRNTGAVYLAEFGFSALIEAEHRRLHEPEVFAGTLPYISPEQTGRTAREVDFRSDLYSLGVSFYELLTGRLPFEAAAPIELVHAHLARSPTPLRHHRAGLPERLETMVAKLLEKAPERRYQSARGLLADLDELRAAVDAGEPERPFVLARHDYPATLQFPRTLYGREATLALLERRIADLAVDAGALRERSVVLLEGDAGMGKSALVNALEGPLLARGGYLARGAFEQRESLALYSALSQAFEGLLQQLFTEDEHALRGWQARIRQGLGPIAGALRELLPSLELILERFEPLPPLPAAETQNRLHLAFRRLLSVLAEGCPLVLAIEDLQWADPASLALLSTLALDEGAPSMILLTRRPPARQGPDTHEVLRVTTAKATLRLRLDALDGTELRTLLRDTLGHGASEDALAALAELVTRRTGNNPLLIRELLSHLFSQRLLVPGPGGWTWDLDALSSASEASLPEDVVGLLTLRLRSLPDTARALVSEAALLGHRVDIELLGAISRLDEDAQWRGLERLQSDGILDPTPEGYCFAHAELMRVARDLAPEHARRELHGDIGRALIASLGDGNGRGLGERLFEVAEHLDASAGLSATTGAGSLVSGEGLTQAERRSQVTVFLEAANRALSNANWSVARRYFIAARKRLGADLDAADAGRAPTPEVFQAVLGEAQTRALSGDSEGAQTVFAVLERWPLEPAQYAAVVARRLRALTMLQRTAEAIAYGREALRRFGVRLPRTISRARIGLEAARGWIRCRAITREQWLAMPALDDPKRRAISAIVDALKAPAYLVDKPLFVVLASLHVRVAARGGVDESAAVALSQLAIAVNAGLRRPEAAAQLCDHAMALCSRPALAPARPRVEAAARLFVWPASRAWRDAGADLDRLITDLAEIGERQLGGYAIVMGVAQLFETGVPLSHLLELGRRWQREVNQWGTAEMALGSAKTLRLAGLLAGEVQSFEMLISHEQGARIHASPVFMATSVACRMVAHILIGDPRKAHAEFQTIAESYARDLFGSWQSARIAMWAAIADVAELEADPHAPTARALRSRLSRYPNLLRSWASGCPENFEPMLELSLAEQHRGHGRVGDAFAAYSRVRSLASAQSNLLLEGLASMRMADLGVREDRLEVAHGARDLALRAFKRWGGHAVVVRLEQARAAAGAEASELGRLLLESDPDTGSSSKLAIPSAASSGNSPIPPGVPAMVLGSSSGALELPVPNLELRSVFEITRQINEELGLEQVISRVLDSAVTNAGAERGALLLEQRGAVRLVAESDAQGTRACDLPLDRAQDRLPMSAVHYVLRSGSVVVVDDLEADPRFGADPHVRDQGVRSLLCMPIVKRRRRVGALVLESCMSSHAFTRERLAVLEFIANQAASALDNARLYRALEHSEVRWRSLVNGAPDSIVVLDTEGRVEFINHLIGVAVDRALDGEPFERVIPKPEDRARWRELLAKVVASGRTQELELTLDLSILGSSELFEEDSQIRLRPGLETRRSYVARVAPVDAQGKRLLAIATDVSRRKALEAQVRQQQRLESIGTLASGVAHEINNPIQGIMNYAELIATRPQLDPMVLDFAREIGAETERVSQIIRDMLTFARRDSEAEREWAAPKAIVASTLSLVHAIMRKSGMQVMSDLPSDLPEVYCRPQQIRQILVNLLTNARDALGELPAKTLDADNGLRRRIDLRVLVRERAEQRWLRFEVEDHGPGMPPEVQAHIFDPFFTTKSRDRGTGLGLAVSHGIAVEHGGKLEVTSELGAGTTFRLSLPLEPQPSAAAQRL</sequence>
<accession>A6GFS9</accession>
<dbReference type="EMBL" id="ABCS01000097">
    <property type="protein sequence ID" value="EDM75276.1"/>
    <property type="molecule type" value="Genomic_DNA"/>
</dbReference>
<dbReference type="CDD" id="cd00082">
    <property type="entry name" value="HisKA"/>
    <property type="match status" value="1"/>
</dbReference>
<feature type="compositionally biased region" description="Polar residues" evidence="4">
    <location>
        <begin position="1296"/>
        <end position="1314"/>
    </location>
</feature>
<dbReference type="SMART" id="SM00388">
    <property type="entry name" value="HisKA"/>
    <property type="match status" value="1"/>
</dbReference>
<evidence type="ECO:0000256" key="3">
    <source>
        <dbReference type="ARBA" id="ARBA00022553"/>
    </source>
</evidence>
<feature type="domain" description="Protein kinase" evidence="5">
    <location>
        <begin position="1"/>
        <end position="269"/>
    </location>
</feature>
<evidence type="ECO:0000259" key="5">
    <source>
        <dbReference type="PROSITE" id="PS50011"/>
    </source>
</evidence>
<evidence type="ECO:0000256" key="2">
    <source>
        <dbReference type="ARBA" id="ARBA00012438"/>
    </source>
</evidence>
<dbReference type="PROSITE" id="PS50011">
    <property type="entry name" value="PROTEIN_KINASE_DOM"/>
    <property type="match status" value="1"/>
</dbReference>
<evidence type="ECO:0000313" key="7">
    <source>
        <dbReference type="EMBL" id="EDM75276.1"/>
    </source>
</evidence>
<dbReference type="SUPFAM" id="SSF52540">
    <property type="entry name" value="P-loop containing nucleoside triphosphate hydrolases"/>
    <property type="match status" value="1"/>
</dbReference>
<dbReference type="InterPro" id="IPR004358">
    <property type="entry name" value="Sig_transdc_His_kin-like_C"/>
</dbReference>
<dbReference type="InterPro" id="IPR011009">
    <property type="entry name" value="Kinase-like_dom_sf"/>
</dbReference>
<dbReference type="SUPFAM" id="SSF55781">
    <property type="entry name" value="GAF domain-like"/>
    <property type="match status" value="1"/>
</dbReference>
<dbReference type="Proteomes" id="UP000005801">
    <property type="component" value="Unassembled WGS sequence"/>
</dbReference>
<dbReference type="SMART" id="SM00065">
    <property type="entry name" value="GAF"/>
    <property type="match status" value="1"/>
</dbReference>
<dbReference type="CDD" id="cd00130">
    <property type="entry name" value="PAS"/>
    <property type="match status" value="1"/>
</dbReference>
<dbReference type="SMART" id="SM00387">
    <property type="entry name" value="HATPase_c"/>
    <property type="match status" value="1"/>
</dbReference>
<dbReference type="InterPro" id="IPR003661">
    <property type="entry name" value="HisK_dim/P_dom"/>
</dbReference>
<dbReference type="SMART" id="SM00220">
    <property type="entry name" value="S_TKc"/>
    <property type="match status" value="1"/>
</dbReference>
<dbReference type="InterPro" id="IPR003018">
    <property type="entry name" value="GAF"/>
</dbReference>
<dbReference type="CDD" id="cd14014">
    <property type="entry name" value="STKc_PknB_like"/>
    <property type="match status" value="1"/>
</dbReference>
<dbReference type="SUPFAM" id="SSF47384">
    <property type="entry name" value="Homodimeric domain of signal transducing histidine kinase"/>
    <property type="match status" value="1"/>
</dbReference>
<dbReference type="InterPro" id="IPR041664">
    <property type="entry name" value="AAA_16"/>
</dbReference>
<evidence type="ECO:0000259" key="6">
    <source>
        <dbReference type="PROSITE" id="PS50109"/>
    </source>
</evidence>
<dbReference type="eggNOG" id="COG4191">
    <property type="taxonomic scope" value="Bacteria"/>
</dbReference>
<dbReference type="PANTHER" id="PTHR43642:SF1">
    <property type="entry name" value="HYBRID SIGNAL TRANSDUCTION HISTIDINE KINASE G"/>
    <property type="match status" value="1"/>
</dbReference>
<dbReference type="InterPro" id="IPR036097">
    <property type="entry name" value="HisK_dim/P_sf"/>
</dbReference>
<dbReference type="PRINTS" id="PR00344">
    <property type="entry name" value="BCTRLSENSOR"/>
</dbReference>
<dbReference type="Gene3D" id="3.30.450.40">
    <property type="match status" value="1"/>
</dbReference>
<dbReference type="InterPro" id="IPR035965">
    <property type="entry name" value="PAS-like_dom_sf"/>
</dbReference>
<dbReference type="Gene3D" id="3.30.565.10">
    <property type="entry name" value="Histidine kinase-like ATPase, C-terminal domain"/>
    <property type="match status" value="1"/>
</dbReference>
<keyword evidence="3" id="KW-0597">Phosphoprotein</keyword>
<dbReference type="InterPro" id="IPR027417">
    <property type="entry name" value="P-loop_NTPase"/>
</dbReference>
<evidence type="ECO:0000313" key="8">
    <source>
        <dbReference type="Proteomes" id="UP000005801"/>
    </source>
</evidence>
<keyword evidence="7" id="KW-0808">Transferase</keyword>
<dbReference type="GO" id="GO:0000155">
    <property type="term" value="F:phosphorelay sensor kinase activity"/>
    <property type="evidence" value="ECO:0007669"/>
    <property type="project" value="InterPro"/>
</dbReference>
<feature type="region of interest" description="Disordered" evidence="4">
    <location>
        <begin position="1291"/>
        <end position="1317"/>
    </location>
</feature>
<protein>
    <recommendedName>
        <fullName evidence="2">histidine kinase</fullName>
        <ecNumber evidence="2">2.7.13.3</ecNumber>
    </recommendedName>
</protein>
<evidence type="ECO:0000256" key="1">
    <source>
        <dbReference type="ARBA" id="ARBA00000085"/>
    </source>
</evidence>
<dbReference type="InterPro" id="IPR005467">
    <property type="entry name" value="His_kinase_dom"/>
</dbReference>
<proteinExistence type="predicted"/>
<comment type="caution">
    <text evidence="7">The sequence shown here is derived from an EMBL/GenBank/DDBJ whole genome shotgun (WGS) entry which is preliminary data.</text>
</comment>
<dbReference type="Pfam" id="PF02518">
    <property type="entry name" value="HATPase_c"/>
    <property type="match status" value="1"/>
</dbReference>
<dbReference type="InterPro" id="IPR003594">
    <property type="entry name" value="HATPase_dom"/>
</dbReference>
<dbReference type="EC" id="2.7.13.3" evidence="2"/>
<dbReference type="Pfam" id="PF00512">
    <property type="entry name" value="HisKA"/>
    <property type="match status" value="1"/>
</dbReference>
<dbReference type="Pfam" id="PF01590">
    <property type="entry name" value="GAF"/>
    <property type="match status" value="1"/>
</dbReference>
<dbReference type="InterPro" id="IPR000719">
    <property type="entry name" value="Prot_kinase_dom"/>
</dbReference>
<feature type="domain" description="Histidine kinase" evidence="6">
    <location>
        <begin position="1661"/>
        <end position="1887"/>
    </location>
</feature>
<dbReference type="eggNOG" id="COG3899">
    <property type="taxonomic scope" value="Bacteria"/>
</dbReference>
<dbReference type="SUPFAM" id="SSF55874">
    <property type="entry name" value="ATPase domain of HSP90 chaperone/DNA topoisomerase II/histidine kinase"/>
    <property type="match status" value="1"/>
</dbReference>
<dbReference type="Pfam" id="PF13191">
    <property type="entry name" value="AAA_16"/>
    <property type="match status" value="1"/>
</dbReference>
<name>A6GFS9_9BACT</name>
<dbReference type="InterPro" id="IPR036890">
    <property type="entry name" value="HATPase_C_sf"/>
</dbReference>
<dbReference type="InterPro" id="IPR053159">
    <property type="entry name" value="Hybrid_Histidine_Kinase"/>
</dbReference>
<dbReference type="InterPro" id="IPR029016">
    <property type="entry name" value="GAF-like_dom_sf"/>
</dbReference>
<dbReference type="PANTHER" id="PTHR43642">
    <property type="entry name" value="HYBRID SIGNAL TRANSDUCTION HISTIDINE KINASE G"/>
    <property type="match status" value="1"/>
</dbReference>
<dbReference type="Gene3D" id="1.10.510.10">
    <property type="entry name" value="Transferase(Phosphotransferase) domain 1"/>
    <property type="match status" value="1"/>
</dbReference>
<keyword evidence="8" id="KW-1185">Reference proteome</keyword>
<dbReference type="Pfam" id="PF00069">
    <property type="entry name" value="Pkinase"/>
    <property type="match status" value="1"/>
</dbReference>
<dbReference type="InterPro" id="IPR000014">
    <property type="entry name" value="PAS"/>
</dbReference>